<dbReference type="CDD" id="cd00051">
    <property type="entry name" value="EFh"/>
    <property type="match status" value="2"/>
</dbReference>
<keyword evidence="3" id="KW-0677">Repeat</keyword>
<dbReference type="PROSITE" id="PS50222">
    <property type="entry name" value="EF_HAND_2"/>
    <property type="match status" value="2"/>
</dbReference>
<evidence type="ECO:0000256" key="5">
    <source>
        <dbReference type="ARBA" id="ARBA00054485"/>
    </source>
</evidence>
<dbReference type="FunFam" id="1.10.238.10:FF:000191">
    <property type="entry name" value="Calmodulin like 4"/>
    <property type="match status" value="1"/>
</dbReference>
<dbReference type="InterPro" id="IPR011992">
    <property type="entry name" value="EF-hand-dom_pair"/>
</dbReference>
<dbReference type="Pfam" id="PF13405">
    <property type="entry name" value="EF-hand_6"/>
    <property type="match status" value="1"/>
</dbReference>
<keyword evidence="4" id="KW-0966">Cell projection</keyword>
<dbReference type="GO" id="GO:0005509">
    <property type="term" value="F:calcium ion binding"/>
    <property type="evidence" value="ECO:0007669"/>
    <property type="project" value="InterPro"/>
</dbReference>
<dbReference type="SMART" id="SM00054">
    <property type="entry name" value="EFh"/>
    <property type="match status" value="4"/>
</dbReference>
<comment type="caution">
    <text evidence="9">The sequence shown here is derived from an EMBL/GenBank/DDBJ whole genome shotgun (WGS) entry which is preliminary data.</text>
</comment>
<proteinExistence type="inferred from homology"/>
<gene>
    <name evidence="9" type="ORF">ABG768_025074</name>
</gene>
<keyword evidence="10" id="KW-1185">Reference proteome</keyword>
<dbReference type="Proteomes" id="UP001479290">
    <property type="component" value="Unassembled WGS sequence"/>
</dbReference>
<evidence type="ECO:0000313" key="10">
    <source>
        <dbReference type="Proteomes" id="UP001479290"/>
    </source>
</evidence>
<evidence type="ECO:0000256" key="2">
    <source>
        <dbReference type="ARBA" id="ARBA00009763"/>
    </source>
</evidence>
<name>A0AAW2ADM9_CULAL</name>
<dbReference type="PANTHER" id="PTHR23048">
    <property type="entry name" value="MYOSIN LIGHT CHAIN 1, 3"/>
    <property type="match status" value="1"/>
</dbReference>
<accession>A0AAW2ADM9</accession>
<dbReference type="GO" id="GO:0005902">
    <property type="term" value="C:microvillus"/>
    <property type="evidence" value="ECO:0007669"/>
    <property type="project" value="UniProtKB-SubCell"/>
</dbReference>
<dbReference type="Gene3D" id="1.10.238.10">
    <property type="entry name" value="EF-hand"/>
    <property type="match status" value="1"/>
</dbReference>
<evidence type="ECO:0000256" key="1">
    <source>
        <dbReference type="ARBA" id="ARBA00004105"/>
    </source>
</evidence>
<comment type="function">
    <text evidence="5">As part of the intermicrovillar adhesion complex/IMAC plays a role in epithelial brush border differentiation, controlling microvilli organization and length. Acts as a light chain for MYO7B and is required for efficient targeting of the IMAC to the tips of border brush microvilli.</text>
</comment>
<evidence type="ECO:0000313" key="9">
    <source>
        <dbReference type="EMBL" id="KAK9971721.1"/>
    </source>
</evidence>
<dbReference type="InterPro" id="IPR050230">
    <property type="entry name" value="CALM/Myosin/TropC-like"/>
</dbReference>
<evidence type="ECO:0000256" key="7">
    <source>
        <dbReference type="ARBA" id="ARBA00073015"/>
    </source>
</evidence>
<evidence type="ECO:0000256" key="4">
    <source>
        <dbReference type="ARBA" id="ARBA00023273"/>
    </source>
</evidence>
<feature type="domain" description="EF-hand" evidence="8">
    <location>
        <begin position="120"/>
        <end position="155"/>
    </location>
</feature>
<dbReference type="SUPFAM" id="SSF47473">
    <property type="entry name" value="EF-hand"/>
    <property type="match status" value="1"/>
</dbReference>
<comment type="subcellular location">
    <subcellularLocation>
        <location evidence="1">Cell projection</location>
        <location evidence="1">Microvillus</location>
    </subcellularLocation>
</comment>
<dbReference type="PANTHER" id="PTHR23048:SF45">
    <property type="entry name" value="CALMODULIN LIKE 4"/>
    <property type="match status" value="1"/>
</dbReference>
<comment type="similarity">
    <text evidence="2">Belongs to the calmodulin family.</text>
</comment>
<comment type="subunit">
    <text evidence="6">Interacts with MYO7B; the interaction mediates the association of CALML4 with the IMAC/intermicrovillar adhesion complex. Interacts with MYO7A.</text>
</comment>
<dbReference type="Pfam" id="PF13499">
    <property type="entry name" value="EF-hand_7"/>
    <property type="match status" value="1"/>
</dbReference>
<sequence>MTTRLSITSTLQWTLVPTGNPEGVTLSLNSRNACRHGESDAKFLSQTQIDEFKECFSLYDKKRKGKIEAKDLITVMRCLGTSPTYNEVDRHLQIHKIDKTGELDFSTFLTMMHRQMQQEDPKTEILEAMRMTDKHKKGYILASELRAKLTGLGEKLTEKEVDELFKEANVGRDGLVYYEEFTRMVTLPTVDY</sequence>
<dbReference type="AlphaFoldDB" id="A0AAW2ADM9"/>
<dbReference type="InterPro" id="IPR002048">
    <property type="entry name" value="EF_hand_dom"/>
</dbReference>
<evidence type="ECO:0000256" key="6">
    <source>
        <dbReference type="ARBA" id="ARBA00064623"/>
    </source>
</evidence>
<feature type="domain" description="EF-hand" evidence="8">
    <location>
        <begin position="47"/>
        <end position="82"/>
    </location>
</feature>
<evidence type="ECO:0000259" key="8">
    <source>
        <dbReference type="PROSITE" id="PS50222"/>
    </source>
</evidence>
<dbReference type="EMBL" id="JAWDJR010000007">
    <property type="protein sequence ID" value="KAK9971721.1"/>
    <property type="molecule type" value="Genomic_DNA"/>
</dbReference>
<reference evidence="9 10" key="1">
    <citation type="submission" date="2024-05" db="EMBL/GenBank/DDBJ databases">
        <title>A high-quality chromosomal-level genome assembly of Topmouth culter (Culter alburnus).</title>
        <authorList>
            <person name="Zhao H."/>
        </authorList>
    </citation>
    <scope>NUCLEOTIDE SEQUENCE [LARGE SCALE GENOMIC DNA]</scope>
    <source>
        <strain evidence="9">CATC2023</strain>
        <tissue evidence="9">Muscle</tissue>
    </source>
</reference>
<protein>
    <recommendedName>
        <fullName evidence="7">Calmodulin-like protein 4</fullName>
    </recommendedName>
</protein>
<dbReference type="GO" id="GO:0016460">
    <property type="term" value="C:myosin II complex"/>
    <property type="evidence" value="ECO:0007669"/>
    <property type="project" value="TreeGrafter"/>
</dbReference>
<evidence type="ECO:0000256" key="3">
    <source>
        <dbReference type="ARBA" id="ARBA00022737"/>
    </source>
</evidence>
<organism evidence="9 10">
    <name type="scientific">Culter alburnus</name>
    <name type="common">Topmouth culter</name>
    <dbReference type="NCBI Taxonomy" id="194366"/>
    <lineage>
        <taxon>Eukaryota</taxon>
        <taxon>Metazoa</taxon>
        <taxon>Chordata</taxon>
        <taxon>Craniata</taxon>
        <taxon>Vertebrata</taxon>
        <taxon>Euteleostomi</taxon>
        <taxon>Actinopterygii</taxon>
        <taxon>Neopterygii</taxon>
        <taxon>Teleostei</taxon>
        <taxon>Ostariophysi</taxon>
        <taxon>Cypriniformes</taxon>
        <taxon>Xenocyprididae</taxon>
        <taxon>Xenocypridinae</taxon>
        <taxon>Culter</taxon>
    </lineage>
</organism>